<keyword evidence="1" id="KW-0472">Membrane</keyword>
<keyword evidence="1" id="KW-1133">Transmembrane helix</keyword>
<dbReference type="Proteomes" id="UP000005408">
    <property type="component" value="Unassembled WGS sequence"/>
</dbReference>
<keyword evidence="1" id="KW-0812">Transmembrane</keyword>
<name>A0A8W8JKM9_MAGGI</name>
<accession>A0A8W8JKM9</accession>
<evidence type="ECO:0000256" key="1">
    <source>
        <dbReference type="SAM" id="Phobius"/>
    </source>
</evidence>
<feature type="transmembrane region" description="Helical" evidence="1">
    <location>
        <begin position="394"/>
        <end position="414"/>
    </location>
</feature>
<sequence>MKACYTVFFIIQTATTANFCSTNMVNLAVDNGLMSCFTNNTCIAECYRGYIFPSGNTKESYSCQNGNLTPMLSTCKRIPVVNVTYSAIWTSAEIVTSTCSNISSRLDNVKEVLEETLSGNCRLLNIKSTVMFTYSMFAFKVNAQFTAVYRNFTNRQSFDICILYNTETFPNLRIIKTLFDDVYCGTLISSKIISNKLVVEDILEYCDDTMGIHNVTTVPGKFELYCDVRDKMITFETPILEKSNSSVAAVNDDMVTSDFSNMHHISTGMFSKETSSSKSEWKIRVTCNDSTLNSSILKSLFIHDRYENCSTGKVIYNVTRDTEGRTELYCDFEISGSTPHMWTTASTSLTTSQGSFTSETDANLNITDGYSKTMTPTTFKMQFSESGLNFITNIYIAAAAGGVSLILIIVVVCIKKRLFSSKRPEKLEMPDIIKSQNLHSGFKGELIENELYQSADNVNRL</sequence>
<evidence type="ECO:0000313" key="3">
    <source>
        <dbReference type="Proteomes" id="UP000005408"/>
    </source>
</evidence>
<keyword evidence="3" id="KW-1185">Reference proteome</keyword>
<dbReference type="EnsemblMetazoa" id="G19023.1">
    <property type="protein sequence ID" value="G19023.1:cds"/>
    <property type="gene ID" value="G19023"/>
</dbReference>
<protein>
    <submittedName>
        <fullName evidence="2">Uncharacterized protein</fullName>
    </submittedName>
</protein>
<dbReference type="AlphaFoldDB" id="A0A8W8JKM9"/>
<proteinExistence type="predicted"/>
<organism evidence="2 3">
    <name type="scientific">Magallana gigas</name>
    <name type="common">Pacific oyster</name>
    <name type="synonym">Crassostrea gigas</name>
    <dbReference type="NCBI Taxonomy" id="29159"/>
    <lineage>
        <taxon>Eukaryota</taxon>
        <taxon>Metazoa</taxon>
        <taxon>Spiralia</taxon>
        <taxon>Lophotrochozoa</taxon>
        <taxon>Mollusca</taxon>
        <taxon>Bivalvia</taxon>
        <taxon>Autobranchia</taxon>
        <taxon>Pteriomorphia</taxon>
        <taxon>Ostreida</taxon>
        <taxon>Ostreoidea</taxon>
        <taxon>Ostreidae</taxon>
        <taxon>Magallana</taxon>
    </lineage>
</organism>
<evidence type="ECO:0000313" key="2">
    <source>
        <dbReference type="EnsemblMetazoa" id="G19023.1:cds"/>
    </source>
</evidence>
<reference evidence="2" key="1">
    <citation type="submission" date="2022-08" db="UniProtKB">
        <authorList>
            <consortium name="EnsemblMetazoa"/>
        </authorList>
    </citation>
    <scope>IDENTIFICATION</scope>
    <source>
        <strain evidence="2">05x7-T-G4-1.051#20</strain>
    </source>
</reference>